<dbReference type="EMBL" id="BK015445">
    <property type="protein sequence ID" value="DAE07074.1"/>
    <property type="molecule type" value="Genomic_DNA"/>
</dbReference>
<accession>A0A8S5PJJ6</accession>
<organism evidence="1">
    <name type="scientific">Siphoviridae sp. ctcUB23</name>
    <dbReference type="NCBI Taxonomy" id="2825573"/>
    <lineage>
        <taxon>Viruses</taxon>
        <taxon>Duplodnaviria</taxon>
        <taxon>Heunggongvirae</taxon>
        <taxon>Uroviricota</taxon>
        <taxon>Caudoviricetes</taxon>
    </lineage>
</organism>
<evidence type="ECO:0000313" key="1">
    <source>
        <dbReference type="EMBL" id="DAE07074.1"/>
    </source>
</evidence>
<reference evidence="1" key="1">
    <citation type="journal article" date="2021" name="Proc. Natl. Acad. Sci. U.S.A.">
        <title>A Catalog of Tens of Thousands of Viruses from Human Metagenomes Reveals Hidden Associations with Chronic Diseases.</title>
        <authorList>
            <person name="Tisza M.J."/>
            <person name="Buck C.B."/>
        </authorList>
    </citation>
    <scope>NUCLEOTIDE SEQUENCE</scope>
    <source>
        <strain evidence="1">CtcUB23</strain>
    </source>
</reference>
<proteinExistence type="predicted"/>
<name>A0A8S5PJJ6_9CAUD</name>
<protein>
    <submittedName>
        <fullName evidence="1">Uncharacterized protein</fullName>
    </submittedName>
</protein>
<sequence length="57" mass="6655">MAHRRICSDVIFVIAVVLFSAKLPHKRLLRKSEKHDEGLCDRVDSVTFHDKIPIWRA</sequence>